<keyword evidence="2" id="KW-0813">Transport</keyword>
<feature type="transmembrane region" description="Helical" evidence="9">
    <location>
        <begin position="130"/>
        <end position="153"/>
    </location>
</feature>
<keyword evidence="4" id="KW-0997">Cell inner membrane</keyword>
<keyword evidence="7 9" id="KW-0472">Membrane</keyword>
<gene>
    <name evidence="12" type="primary">siaT_1</name>
    <name evidence="11" type="ORF">BJL90_09280</name>
    <name evidence="12" type="ORF">CLFO_07590</name>
</gene>
<keyword evidence="13" id="KW-1185">Reference proteome</keyword>
<reference evidence="11 13" key="1">
    <citation type="submission" date="2016-10" db="EMBL/GenBank/DDBJ databases">
        <title>Complete Genome Sequence of Acetogen Clostridium formicoaceticum ATCC 27076.</title>
        <authorList>
            <person name="Bao T."/>
            <person name="Cheng C."/>
            <person name="Zhao J."/>
            <person name="Yang S.-T."/>
            <person name="Wang J."/>
            <person name="Wang M."/>
        </authorList>
    </citation>
    <scope>NUCLEOTIDE SEQUENCE [LARGE SCALE GENOMIC DNA]</scope>
    <source>
        <strain evidence="11 13">ATCC 27076</strain>
    </source>
</reference>
<keyword evidence="6 9" id="KW-1133">Transmembrane helix</keyword>
<dbReference type="Proteomes" id="UP000177894">
    <property type="component" value="Chromosome"/>
</dbReference>
<evidence type="ECO:0000256" key="1">
    <source>
        <dbReference type="ARBA" id="ARBA00004429"/>
    </source>
</evidence>
<evidence type="ECO:0000256" key="3">
    <source>
        <dbReference type="ARBA" id="ARBA00022475"/>
    </source>
</evidence>
<dbReference type="InterPro" id="IPR055348">
    <property type="entry name" value="DctQ"/>
</dbReference>
<evidence type="ECO:0000313" key="12">
    <source>
        <dbReference type="EMBL" id="ARE86437.1"/>
    </source>
</evidence>
<organism evidence="12 14">
    <name type="scientific">Clostridium formicaceticum</name>
    <dbReference type="NCBI Taxonomy" id="1497"/>
    <lineage>
        <taxon>Bacteria</taxon>
        <taxon>Bacillati</taxon>
        <taxon>Bacillota</taxon>
        <taxon>Clostridia</taxon>
        <taxon>Eubacteriales</taxon>
        <taxon>Clostridiaceae</taxon>
        <taxon>Clostridium</taxon>
    </lineage>
</organism>
<feature type="transmembrane region" description="Helical" evidence="9">
    <location>
        <begin position="50"/>
        <end position="68"/>
    </location>
</feature>
<feature type="transmembrane region" description="Helical" evidence="9">
    <location>
        <begin position="89"/>
        <end position="110"/>
    </location>
</feature>
<comment type="subcellular location">
    <subcellularLocation>
        <location evidence="1">Cell inner membrane</location>
        <topology evidence="1">Multi-pass membrane protein</topology>
    </subcellularLocation>
</comment>
<accession>A0AAC9RII8</accession>
<dbReference type="KEGG" id="cfm:BJL90_09280"/>
<comment type="similarity">
    <text evidence="8">Belongs to the TRAP transporter small permease family.</text>
</comment>
<name>A0AAC9RII8_9CLOT</name>
<dbReference type="GO" id="GO:0015740">
    <property type="term" value="P:C4-dicarboxylate transport"/>
    <property type="evidence" value="ECO:0007669"/>
    <property type="project" value="TreeGrafter"/>
</dbReference>
<dbReference type="InterPro" id="IPR007387">
    <property type="entry name" value="TRAP_DctQ"/>
</dbReference>
<dbReference type="PANTHER" id="PTHR35011:SF11">
    <property type="entry name" value="TRAP TRANSPORTER SMALL PERMEASE PROTEIN"/>
    <property type="match status" value="1"/>
</dbReference>
<evidence type="ECO:0000256" key="2">
    <source>
        <dbReference type="ARBA" id="ARBA00022448"/>
    </source>
</evidence>
<evidence type="ECO:0000256" key="5">
    <source>
        <dbReference type="ARBA" id="ARBA00022692"/>
    </source>
</evidence>
<protein>
    <submittedName>
        <fullName evidence="12">Sialic acid TRAP transporter permease protein SiaT</fullName>
    </submittedName>
</protein>
<dbReference type="PANTHER" id="PTHR35011">
    <property type="entry name" value="2,3-DIKETO-L-GULONATE TRAP TRANSPORTER SMALL PERMEASE PROTEIN YIAM"/>
    <property type="match status" value="1"/>
</dbReference>
<keyword evidence="5 9" id="KW-0812">Transmembrane</keyword>
<sequence length="168" mass="18656">MKAIKKILNLSSKVLEYVGITFLVAMTLIVSYQVFSRQLLNTSPPWVEEVSLILMVWFGFIGIALGVKKGIHLSIEYFVSLLPPSLQKNIIKIDQLFVCGFGLFCAVYGTRLVKATGGSTLPATQWPASISYMMVPVCGVMMICYSLAQLFGIEEDTDETTMKEEVEL</sequence>
<evidence type="ECO:0000313" key="11">
    <source>
        <dbReference type="EMBL" id="AOY76075.1"/>
    </source>
</evidence>
<feature type="transmembrane region" description="Helical" evidence="9">
    <location>
        <begin position="14"/>
        <end position="35"/>
    </location>
</feature>
<dbReference type="GO" id="GO:0022857">
    <property type="term" value="F:transmembrane transporter activity"/>
    <property type="evidence" value="ECO:0007669"/>
    <property type="project" value="TreeGrafter"/>
</dbReference>
<evidence type="ECO:0000256" key="8">
    <source>
        <dbReference type="ARBA" id="ARBA00038436"/>
    </source>
</evidence>
<dbReference type="AlphaFoldDB" id="A0AAC9RII8"/>
<evidence type="ECO:0000259" key="10">
    <source>
        <dbReference type="Pfam" id="PF04290"/>
    </source>
</evidence>
<evidence type="ECO:0000256" key="9">
    <source>
        <dbReference type="SAM" id="Phobius"/>
    </source>
</evidence>
<dbReference type="EMBL" id="CP017603">
    <property type="protein sequence ID" value="AOY76075.1"/>
    <property type="molecule type" value="Genomic_DNA"/>
</dbReference>
<evidence type="ECO:0000256" key="4">
    <source>
        <dbReference type="ARBA" id="ARBA00022519"/>
    </source>
</evidence>
<evidence type="ECO:0000256" key="6">
    <source>
        <dbReference type="ARBA" id="ARBA00022989"/>
    </source>
</evidence>
<dbReference type="RefSeq" id="WP_070966964.1">
    <property type="nucleotide sequence ID" value="NZ_CP017603.1"/>
</dbReference>
<dbReference type="GO" id="GO:0005886">
    <property type="term" value="C:plasma membrane"/>
    <property type="evidence" value="ECO:0007669"/>
    <property type="project" value="UniProtKB-SubCell"/>
</dbReference>
<proteinExistence type="inferred from homology"/>
<keyword evidence="3" id="KW-1003">Cell membrane</keyword>
<dbReference type="Proteomes" id="UP000192478">
    <property type="component" value="Chromosome"/>
</dbReference>
<reference evidence="12 14" key="2">
    <citation type="submission" date="2017-03" db="EMBL/GenBank/DDBJ databases">
        <title>Complete sequence of Clostridium formicaceticum DSM 92.</title>
        <authorList>
            <person name="Poehlein A."/>
            <person name="Karl M."/>
            <person name="Bengelsdorf F.R."/>
            <person name="Duerre P."/>
            <person name="Daniel R."/>
        </authorList>
    </citation>
    <scope>NUCLEOTIDE SEQUENCE [LARGE SCALE GENOMIC DNA]</scope>
    <source>
        <strain evidence="12 14">DSM 92</strain>
    </source>
</reference>
<evidence type="ECO:0000313" key="14">
    <source>
        <dbReference type="Proteomes" id="UP000192478"/>
    </source>
</evidence>
<evidence type="ECO:0000256" key="7">
    <source>
        <dbReference type="ARBA" id="ARBA00023136"/>
    </source>
</evidence>
<dbReference type="EMBL" id="CP020559">
    <property type="protein sequence ID" value="ARE86437.1"/>
    <property type="molecule type" value="Genomic_DNA"/>
</dbReference>
<feature type="domain" description="Tripartite ATP-independent periplasmic transporters DctQ component" evidence="10">
    <location>
        <begin position="26"/>
        <end position="151"/>
    </location>
</feature>
<dbReference type="Pfam" id="PF04290">
    <property type="entry name" value="DctQ"/>
    <property type="match status" value="1"/>
</dbReference>
<evidence type="ECO:0000313" key="13">
    <source>
        <dbReference type="Proteomes" id="UP000177894"/>
    </source>
</evidence>